<proteinExistence type="predicted"/>
<protein>
    <submittedName>
        <fullName evidence="1">Uncharacterized protein</fullName>
    </submittedName>
</protein>
<sequence length="55" mass="5960">MGTAKQSLPSVKGTNYWTTHLKITRAANGNGVCLSILEFKSNGIEVLDPMNLILL</sequence>
<gene>
    <name evidence="1" type="ORF">HUJ06_014041</name>
</gene>
<dbReference type="AlphaFoldDB" id="A0A822ZDP7"/>
<reference evidence="1 2" key="1">
    <citation type="journal article" date="2020" name="Mol. Biol. Evol.">
        <title>Distinct Expression and Methylation Patterns for Genes with Different Fates following a Single Whole-Genome Duplication in Flowering Plants.</title>
        <authorList>
            <person name="Shi T."/>
            <person name="Rahmani R.S."/>
            <person name="Gugger P.F."/>
            <person name="Wang M."/>
            <person name="Li H."/>
            <person name="Zhang Y."/>
            <person name="Li Z."/>
            <person name="Wang Q."/>
            <person name="Van de Peer Y."/>
            <person name="Marchal K."/>
            <person name="Chen J."/>
        </authorList>
    </citation>
    <scope>NUCLEOTIDE SEQUENCE [LARGE SCALE GENOMIC DNA]</scope>
    <source>
        <tissue evidence="1">Leaf</tissue>
    </source>
</reference>
<evidence type="ECO:0000313" key="2">
    <source>
        <dbReference type="Proteomes" id="UP000607653"/>
    </source>
</evidence>
<name>A0A822ZDP7_NELNU</name>
<comment type="caution">
    <text evidence="1">The sequence shown here is derived from an EMBL/GenBank/DDBJ whole genome shotgun (WGS) entry which is preliminary data.</text>
</comment>
<organism evidence="1 2">
    <name type="scientific">Nelumbo nucifera</name>
    <name type="common">Sacred lotus</name>
    <dbReference type="NCBI Taxonomy" id="4432"/>
    <lineage>
        <taxon>Eukaryota</taxon>
        <taxon>Viridiplantae</taxon>
        <taxon>Streptophyta</taxon>
        <taxon>Embryophyta</taxon>
        <taxon>Tracheophyta</taxon>
        <taxon>Spermatophyta</taxon>
        <taxon>Magnoliopsida</taxon>
        <taxon>Proteales</taxon>
        <taxon>Nelumbonaceae</taxon>
        <taxon>Nelumbo</taxon>
    </lineage>
</organism>
<dbReference type="Proteomes" id="UP000607653">
    <property type="component" value="Unassembled WGS sequence"/>
</dbReference>
<dbReference type="EMBL" id="DUZY01000005">
    <property type="protein sequence ID" value="DAD39718.1"/>
    <property type="molecule type" value="Genomic_DNA"/>
</dbReference>
<evidence type="ECO:0000313" key="1">
    <source>
        <dbReference type="EMBL" id="DAD39718.1"/>
    </source>
</evidence>
<keyword evidence="2" id="KW-1185">Reference proteome</keyword>
<accession>A0A822ZDP7</accession>